<feature type="compositionally biased region" description="Basic and acidic residues" evidence="1">
    <location>
        <begin position="364"/>
        <end position="396"/>
    </location>
</feature>
<feature type="compositionally biased region" description="Basic and acidic residues" evidence="1">
    <location>
        <begin position="789"/>
        <end position="842"/>
    </location>
</feature>
<dbReference type="Proteomes" id="UP000019763">
    <property type="component" value="Unassembled WGS sequence"/>
</dbReference>
<gene>
    <name evidence="2" type="ORF">GNI_081390</name>
</gene>
<feature type="compositionally biased region" description="Polar residues" evidence="1">
    <location>
        <begin position="562"/>
        <end position="573"/>
    </location>
</feature>
<feature type="compositionally biased region" description="Basic and acidic residues" evidence="1">
    <location>
        <begin position="760"/>
        <end position="777"/>
    </location>
</feature>
<evidence type="ECO:0000256" key="1">
    <source>
        <dbReference type="SAM" id="MobiDB-lite"/>
    </source>
</evidence>
<organism evidence="2 3">
    <name type="scientific">Gregarina niphandrodes</name>
    <name type="common">Septate eugregarine</name>
    <dbReference type="NCBI Taxonomy" id="110365"/>
    <lineage>
        <taxon>Eukaryota</taxon>
        <taxon>Sar</taxon>
        <taxon>Alveolata</taxon>
        <taxon>Apicomplexa</taxon>
        <taxon>Conoidasida</taxon>
        <taxon>Gregarinasina</taxon>
        <taxon>Eugregarinorida</taxon>
        <taxon>Gregarinidae</taxon>
        <taxon>Gregarina</taxon>
    </lineage>
</organism>
<comment type="caution">
    <text evidence="2">The sequence shown here is derived from an EMBL/GenBank/DDBJ whole genome shotgun (WGS) entry which is preliminary data.</text>
</comment>
<dbReference type="AlphaFoldDB" id="A0A023B6E5"/>
<feature type="compositionally biased region" description="Polar residues" evidence="1">
    <location>
        <begin position="922"/>
        <end position="937"/>
    </location>
</feature>
<feature type="region of interest" description="Disordered" evidence="1">
    <location>
        <begin position="637"/>
        <end position="1017"/>
    </location>
</feature>
<feature type="compositionally biased region" description="Basic and acidic residues" evidence="1">
    <location>
        <begin position="436"/>
        <end position="454"/>
    </location>
</feature>
<name>A0A023B6E5_GRENI</name>
<feature type="compositionally biased region" description="Basic and acidic residues" evidence="1">
    <location>
        <begin position="526"/>
        <end position="535"/>
    </location>
</feature>
<feature type="compositionally biased region" description="Polar residues" evidence="1">
    <location>
        <begin position="418"/>
        <end position="427"/>
    </location>
</feature>
<evidence type="ECO:0000313" key="3">
    <source>
        <dbReference type="Proteomes" id="UP000019763"/>
    </source>
</evidence>
<feature type="compositionally biased region" description="Basic and acidic residues" evidence="1">
    <location>
        <begin position="302"/>
        <end position="335"/>
    </location>
</feature>
<feature type="compositionally biased region" description="Low complexity" evidence="1">
    <location>
        <begin position="400"/>
        <end position="415"/>
    </location>
</feature>
<feature type="region of interest" description="Disordered" evidence="1">
    <location>
        <begin position="50"/>
        <end position="73"/>
    </location>
</feature>
<feature type="compositionally biased region" description="Basic and acidic residues" evidence="1">
    <location>
        <begin position="938"/>
        <end position="990"/>
    </location>
</feature>
<sequence length="1017" mass="114537">MIFGTPVGRKQCGDTGWFCIKTTTGLIYYAHLKTKRTSIEKPPEVLRWESEKKAEGLKVDDQKPDDSEPDASKIHKLSRDACISIAINSIKENDVTPTMPYDQVEKMLKLDAKFLAIADEDRQEMYEVARGLDDFRAELEKIDIQPVHTVDEILGVYFKDPKWERVIGTEGAKVAVLDSIEVAERKLARKFQMWLPEFAELVKRHFKSYLVGKKPWDNPTWDDDERISALLDDDDFVVEFATDKKLQEVKSYIQQNLADRACQLSDINLLHLPLEKEIGLTELIESVDSQRRSQQDNQDSQEDNHSQEDDHSQRDIDSSKEDDPLEHHPHNDGFPKEAPPGHNRTGGGRPKEGSRTGEPNEGSRTGEPKEGSRTGEPKEGSRTGEPKEGSRAEETMNQRGSSPSGPRSPKSPGESVRSRQQGETTRPNDPGSRGSRGSESRGSESRGSESRGSESRGSVPRDSAPGGSHSRDCRGVSVEGNEEAKKDTSEVKQEVDKNESVQDRSGEGKNEGSLPQSDAVGGVNERLSEPKKRSGEVVSKQDTNLDYYSEEASGGEEGLVTATHSSRTASNSAVAADRQIDKTKVRTNRRPRYCLLCREKQVWGKCNAMLDSESMAEVLGDIWQEFCQGWWEQKRPAAAPEAGADPESDAAEIMQGDIETKQQSSAVSKPSGSDDGGTGGDAVESSPQVTDERLTAPPPLSQVELQQRRRRRKNRKKRRRDTDEDVEKRRRRASADHGGRRVIYDRRRGSYDRGGLPRRNSHDGGTDHRLAPGDRNYRPRYGRGYNPKGDYRGAGRYREEDSRYRDPDSRYRAADSRHRDTDSRDRRDEGHRDEDYRKDGGGYREGGGSYRDGSRNNYQDGSRGGYRDGNGGYRDGNGSRNGGYRNGGGGYRDEGYRDGGYRNSDGSYRDDPSYRDRRSGYQTNPYGNGSRSAYQSRYDQDPNRSRTWRNETSQRDDPDRGREDRWRDRGRNREDGYRAEADRESGRPAGDRAGGGRYPEDRRPRRTSDYGGKPYPR</sequence>
<dbReference type="EMBL" id="AFNH02000610">
    <property type="protein sequence ID" value="EZG65929.1"/>
    <property type="molecule type" value="Genomic_DNA"/>
</dbReference>
<proteinExistence type="predicted"/>
<evidence type="ECO:0000313" key="2">
    <source>
        <dbReference type="EMBL" id="EZG65929.1"/>
    </source>
</evidence>
<feature type="region of interest" description="Disordered" evidence="1">
    <location>
        <begin position="287"/>
        <end position="583"/>
    </location>
</feature>
<feature type="compositionally biased region" description="Basic and acidic residues" evidence="1">
    <location>
        <begin position="482"/>
        <end position="510"/>
    </location>
</feature>
<dbReference type="OMA" id="DRDRMDM"/>
<feature type="compositionally biased region" description="Basic and acidic residues" evidence="1">
    <location>
        <begin position="891"/>
        <end position="900"/>
    </location>
</feature>
<dbReference type="GeneID" id="22912945"/>
<feature type="compositionally biased region" description="Polar residues" evidence="1">
    <location>
        <begin position="661"/>
        <end position="670"/>
    </location>
</feature>
<dbReference type="RefSeq" id="XP_011134023.1">
    <property type="nucleotide sequence ID" value="XM_011135721.1"/>
</dbReference>
<feature type="compositionally biased region" description="Basic and acidic residues" evidence="1">
    <location>
        <begin position="720"/>
        <end position="751"/>
    </location>
</feature>
<keyword evidence="3" id="KW-1185">Reference proteome</keyword>
<feature type="compositionally biased region" description="Basic residues" evidence="1">
    <location>
        <begin position="708"/>
        <end position="719"/>
    </location>
</feature>
<feature type="compositionally biased region" description="Basic and acidic residues" evidence="1">
    <location>
        <begin position="907"/>
        <end position="919"/>
    </location>
</feature>
<accession>A0A023B6E5</accession>
<protein>
    <submittedName>
        <fullName evidence="2">Uncharacterized protein</fullName>
    </submittedName>
</protein>
<feature type="compositionally biased region" description="Gly residues" evidence="1">
    <location>
        <begin position="862"/>
        <end position="890"/>
    </location>
</feature>
<reference evidence="2" key="1">
    <citation type="submission" date="2013-12" db="EMBL/GenBank/DDBJ databases">
        <authorList>
            <person name="Omoto C.K."/>
            <person name="Sibley D."/>
            <person name="Venepally P."/>
            <person name="Hadjithomas M."/>
            <person name="Karamycheva S."/>
            <person name="Brunk B."/>
            <person name="Roos D."/>
            <person name="Caler E."/>
            <person name="Lorenzi H."/>
        </authorList>
    </citation>
    <scope>NUCLEOTIDE SEQUENCE</scope>
</reference>
<dbReference type="VEuPathDB" id="CryptoDB:GNI_081390"/>
<feature type="compositionally biased region" description="Basic and acidic residues" evidence="1">
    <location>
        <begin position="998"/>
        <end position="1008"/>
    </location>
</feature>